<keyword evidence="3 7" id="KW-0812">Transmembrane</keyword>
<evidence type="ECO:0008006" key="10">
    <source>
        <dbReference type="Google" id="ProtNLM"/>
    </source>
</evidence>
<dbReference type="GO" id="GO:0005886">
    <property type="term" value="C:plasma membrane"/>
    <property type="evidence" value="ECO:0007669"/>
    <property type="project" value="TreeGrafter"/>
</dbReference>
<feature type="region of interest" description="Disordered" evidence="6">
    <location>
        <begin position="1"/>
        <end position="22"/>
    </location>
</feature>
<evidence type="ECO:0000256" key="5">
    <source>
        <dbReference type="ARBA" id="ARBA00023136"/>
    </source>
</evidence>
<name>A0A0V1PT66_9ASCO</name>
<dbReference type="PANTHER" id="PTHR31123">
    <property type="entry name" value="ACCUMULATION OF DYADS PROTEIN 2-RELATED"/>
    <property type="match status" value="1"/>
</dbReference>
<feature type="transmembrane region" description="Helical" evidence="7">
    <location>
        <begin position="69"/>
        <end position="86"/>
    </location>
</feature>
<proteinExistence type="inferred from homology"/>
<evidence type="ECO:0000313" key="8">
    <source>
        <dbReference type="EMBL" id="KRZ99459.1"/>
    </source>
</evidence>
<dbReference type="Proteomes" id="UP000054251">
    <property type="component" value="Unassembled WGS sequence"/>
</dbReference>
<keyword evidence="4 7" id="KW-1133">Transmembrane helix</keyword>
<feature type="transmembrane region" description="Helical" evidence="7">
    <location>
        <begin position="214"/>
        <end position="234"/>
    </location>
</feature>
<dbReference type="InterPro" id="IPR000791">
    <property type="entry name" value="Gpr1/Fun34/SatP-like"/>
</dbReference>
<dbReference type="NCBIfam" id="NF038013">
    <property type="entry name" value="AceTr_1"/>
    <property type="match status" value="1"/>
</dbReference>
<dbReference type="InterPro" id="IPR051633">
    <property type="entry name" value="AceTr"/>
</dbReference>
<dbReference type="Pfam" id="PF01184">
    <property type="entry name" value="Gpr1_Fun34_YaaH"/>
    <property type="match status" value="1"/>
</dbReference>
<evidence type="ECO:0000256" key="6">
    <source>
        <dbReference type="SAM" id="MobiDB-lite"/>
    </source>
</evidence>
<protein>
    <recommendedName>
        <fullName evidence="10">Ammonia transport outward protein 2</fullName>
    </recommendedName>
</protein>
<feature type="transmembrane region" description="Helical" evidence="7">
    <location>
        <begin position="98"/>
        <end position="117"/>
    </location>
</feature>
<comment type="subcellular location">
    <subcellularLocation>
        <location evidence="1">Membrane</location>
        <topology evidence="1">Multi-pass membrane protein</topology>
    </subcellularLocation>
</comment>
<evidence type="ECO:0000256" key="2">
    <source>
        <dbReference type="ARBA" id="ARBA00005587"/>
    </source>
</evidence>
<feature type="transmembrane region" description="Helical" evidence="7">
    <location>
        <begin position="124"/>
        <end position="143"/>
    </location>
</feature>
<dbReference type="PANTHER" id="PTHR31123:SF1">
    <property type="entry name" value="ACCUMULATION OF DYADS PROTEIN 2-RELATED"/>
    <property type="match status" value="1"/>
</dbReference>
<gene>
    <name evidence="8" type="ORF">AC631_04773</name>
</gene>
<dbReference type="EMBL" id="LMYN01000141">
    <property type="protein sequence ID" value="KRZ99459.1"/>
    <property type="molecule type" value="Genomic_DNA"/>
</dbReference>
<keyword evidence="5 7" id="KW-0472">Membrane</keyword>
<evidence type="ECO:0000256" key="4">
    <source>
        <dbReference type="ARBA" id="ARBA00022989"/>
    </source>
</evidence>
<comment type="caution">
    <text evidence="8">The sequence shown here is derived from an EMBL/GenBank/DDBJ whole genome shotgun (WGS) entry which is preliminary data.</text>
</comment>
<dbReference type="OrthoDB" id="3648309at2759"/>
<organism evidence="8 9">
    <name type="scientific">Debaryomyces fabryi</name>
    <dbReference type="NCBI Taxonomy" id="58627"/>
    <lineage>
        <taxon>Eukaryota</taxon>
        <taxon>Fungi</taxon>
        <taxon>Dikarya</taxon>
        <taxon>Ascomycota</taxon>
        <taxon>Saccharomycotina</taxon>
        <taxon>Pichiomycetes</taxon>
        <taxon>Debaryomycetaceae</taxon>
        <taxon>Debaryomyces</taxon>
    </lineage>
</organism>
<dbReference type="GeneID" id="26841782"/>
<sequence>MADSSICDPNESIPNHDKPVSNIQEAGKGKEFIIIGGKMYYKHELMHAFGGTLNPGLALPQVNKFGNPAPIGLAGFAMVTFLLGMYNAQAMGVNHPNALIGIAAFYGGLIQFLAGCWEMVIGNTFGATALTSYGAFWISYAAINVEAFGITAAYKDETEFNNAMGLLLLSWAIYTAILSMLTLKSTLAFCLLLWLVTLTYCLLCAGSFTQNVNVTRAAGIVGVITGLLAFYNAFAGVVNKQNSYFTVYSIPLTKD</sequence>
<dbReference type="AlphaFoldDB" id="A0A0V1PT66"/>
<accession>A0A0V1PT66</accession>
<comment type="similarity">
    <text evidence="2">Belongs to the acetate uptake transporter (AceTr) (TC 2.A.96) family.</text>
</comment>
<dbReference type="GO" id="GO:0015123">
    <property type="term" value="F:acetate transmembrane transporter activity"/>
    <property type="evidence" value="ECO:0007669"/>
    <property type="project" value="TreeGrafter"/>
</dbReference>
<feature type="transmembrane region" description="Helical" evidence="7">
    <location>
        <begin position="188"/>
        <end position="208"/>
    </location>
</feature>
<evidence type="ECO:0000313" key="9">
    <source>
        <dbReference type="Proteomes" id="UP000054251"/>
    </source>
</evidence>
<reference evidence="8 9" key="1">
    <citation type="submission" date="2015-11" db="EMBL/GenBank/DDBJ databases">
        <title>The genome of Debaryomyces fabryi.</title>
        <authorList>
            <person name="Tafer H."/>
            <person name="Lopandic K."/>
        </authorList>
    </citation>
    <scope>NUCLEOTIDE SEQUENCE [LARGE SCALE GENOMIC DNA]</scope>
    <source>
        <strain evidence="8 9">CBS 789</strain>
    </source>
</reference>
<evidence type="ECO:0000256" key="7">
    <source>
        <dbReference type="SAM" id="Phobius"/>
    </source>
</evidence>
<evidence type="ECO:0000256" key="1">
    <source>
        <dbReference type="ARBA" id="ARBA00004141"/>
    </source>
</evidence>
<keyword evidence="9" id="KW-1185">Reference proteome</keyword>
<feature type="transmembrane region" description="Helical" evidence="7">
    <location>
        <begin position="163"/>
        <end position="181"/>
    </location>
</feature>
<dbReference type="RefSeq" id="XP_015465562.1">
    <property type="nucleotide sequence ID" value="XM_015613602.1"/>
</dbReference>
<evidence type="ECO:0000256" key="3">
    <source>
        <dbReference type="ARBA" id="ARBA00022692"/>
    </source>
</evidence>